<comment type="caution">
    <text evidence="3">The sequence shown here is derived from an EMBL/GenBank/DDBJ whole genome shotgun (WGS) entry which is preliminary data.</text>
</comment>
<dbReference type="GO" id="GO:0046961">
    <property type="term" value="F:proton-transporting ATPase activity, rotational mechanism"/>
    <property type="evidence" value="ECO:0007669"/>
    <property type="project" value="InterPro"/>
</dbReference>
<keyword evidence="4" id="KW-1185">Reference proteome</keyword>
<dbReference type="EMBL" id="MUZQ01000042">
    <property type="protein sequence ID" value="OWK61453.1"/>
    <property type="molecule type" value="Genomic_DNA"/>
</dbReference>
<name>A0A218V623_9PASE</name>
<keyword evidence="1" id="KW-0813">Transport</keyword>
<dbReference type="GO" id="GO:0033179">
    <property type="term" value="C:proton-transporting V-type ATPase, V0 domain"/>
    <property type="evidence" value="ECO:0007669"/>
    <property type="project" value="InterPro"/>
</dbReference>
<evidence type="ECO:0000256" key="2">
    <source>
        <dbReference type="ARBA" id="ARBA00023065"/>
    </source>
</evidence>
<organism evidence="3 4">
    <name type="scientific">Lonchura striata</name>
    <name type="common">white-rumped munia</name>
    <dbReference type="NCBI Taxonomy" id="40157"/>
    <lineage>
        <taxon>Eukaryota</taxon>
        <taxon>Metazoa</taxon>
        <taxon>Chordata</taxon>
        <taxon>Craniata</taxon>
        <taxon>Vertebrata</taxon>
        <taxon>Euteleostomi</taxon>
        <taxon>Archelosauria</taxon>
        <taxon>Archosauria</taxon>
        <taxon>Dinosauria</taxon>
        <taxon>Saurischia</taxon>
        <taxon>Theropoda</taxon>
        <taxon>Coelurosauria</taxon>
        <taxon>Aves</taxon>
        <taxon>Neognathae</taxon>
        <taxon>Neoaves</taxon>
        <taxon>Telluraves</taxon>
        <taxon>Australaves</taxon>
        <taxon>Passeriformes</taxon>
        <taxon>Passeroidea</taxon>
        <taxon>Estrildidae</taxon>
        <taxon>Estrildinae</taxon>
        <taxon>Lonchura</taxon>
    </lineage>
</organism>
<evidence type="ECO:0000313" key="3">
    <source>
        <dbReference type="EMBL" id="OWK61453.1"/>
    </source>
</evidence>
<evidence type="ECO:0000313" key="4">
    <source>
        <dbReference type="Proteomes" id="UP000197619"/>
    </source>
</evidence>
<dbReference type="Pfam" id="PF01992">
    <property type="entry name" value="vATP-synt_AC39"/>
    <property type="match status" value="1"/>
</dbReference>
<dbReference type="InterPro" id="IPR002843">
    <property type="entry name" value="ATPase_V0-cplx_csu/dsu"/>
</dbReference>
<dbReference type="STRING" id="299123.ENSLSDP00000002497"/>
<dbReference type="AlphaFoldDB" id="A0A218V623"/>
<dbReference type="FunFam" id="1.10.132.50:FF:000002">
    <property type="entry name" value="V-type proton ATPase subunit"/>
    <property type="match status" value="1"/>
</dbReference>
<proteinExistence type="predicted"/>
<keyword evidence="2" id="KW-0406">Ion transport</keyword>
<dbReference type="InterPro" id="IPR016727">
    <property type="entry name" value="ATPase_V0-cplx_dsu"/>
</dbReference>
<dbReference type="PIRSF" id="PIRSF018497">
    <property type="entry name" value="V-ATP_synth_D"/>
    <property type="match status" value="1"/>
</dbReference>
<dbReference type="InterPro" id="IPR036079">
    <property type="entry name" value="ATPase_csu/dsu_sf"/>
</dbReference>
<protein>
    <submittedName>
        <fullName evidence="3">V-type proton ATPase subunit d 2</fullName>
    </submittedName>
</protein>
<dbReference type="PANTHER" id="PTHR11028">
    <property type="entry name" value="VACUOLAR ATP SYNTHASE SUBUNIT AC39"/>
    <property type="match status" value="1"/>
</dbReference>
<reference evidence="3 4" key="1">
    <citation type="submission" date="2017-05" db="EMBL/GenBank/DDBJ databases">
        <title>Genome of assembly of the Bengalese finch, Lonchura striata domestica.</title>
        <authorList>
            <person name="Colquitt B.M."/>
            <person name="Brainard M.S."/>
        </authorList>
    </citation>
    <scope>NUCLEOTIDE SEQUENCE [LARGE SCALE GENOMIC DNA]</scope>
    <source>
        <strain evidence="3">White83orange57</strain>
    </source>
</reference>
<gene>
    <name evidence="3" type="primary">ATP6V0D2</name>
    <name evidence="3" type="ORF">RLOC_00012759</name>
</gene>
<sequence length="397" mass="45026">MLEGVGLLAGHCVSINCTGTTVGTRNRKKPVGYSEFYFNVDHGYLEGLVRGFKAGILTSADYVNLAQCETLEDLKLHLQTTDYGNFLANETGPLTVSTIDEKLKTKLLTEFHYFRNHAFEPLATFLNFVTYSYMIDNVILLITGTLHQRPIAELVPKCHPLGSFEQMEAVSIASNPTELFNAILVDTPLETTLQHTATSAWALVHCTVKSEKGQNRTAKMNSAIMCRQTEKSRLQLGVDKADERYQHGLQIPESSGLFTSYLEAFYKFCEKQGGTTAEIMRPILEFEADRRAFIITINSFGTELSKDDREKLYPTCGKLYPEGLHLLANADDYEQVKRVAEYYAVKLNVLAFNNQFHFGVFYAYVKLKEQECRNIVWIAECISQRHRTKINNYIPIF</sequence>
<accession>A0A218V623</accession>
<dbReference type="Proteomes" id="UP000197619">
    <property type="component" value="Unassembled WGS sequence"/>
</dbReference>
<evidence type="ECO:0000256" key="1">
    <source>
        <dbReference type="ARBA" id="ARBA00022448"/>
    </source>
</evidence>
<dbReference type="SUPFAM" id="SSF103486">
    <property type="entry name" value="V-type ATP synthase subunit C"/>
    <property type="match status" value="2"/>
</dbReference>
<dbReference type="Gene3D" id="1.10.132.50">
    <property type="entry name" value="ATP synthase (C/AC39) subunit, domain 3"/>
    <property type="match status" value="1"/>
</dbReference>
<dbReference type="InterPro" id="IPR044911">
    <property type="entry name" value="V-type_ATPase_csu/dsu_dom_3"/>
</dbReference>